<evidence type="ECO:0000313" key="12">
    <source>
        <dbReference type="EMBL" id="KAK9774774.1"/>
    </source>
</evidence>
<evidence type="ECO:0000256" key="8">
    <source>
        <dbReference type="SAM" id="MobiDB-lite"/>
    </source>
</evidence>
<sequence length="780" mass="84588">MDIDDDMPPELVETGTGGDAEVLHEKPVKVPITIVTGYLGAGKTTLLNYILTAQHGKKIAVIMNEFGDSLDIEKSLTVSKGDEKVEEWLEVGNGCICCSVKDSGVNAIESLMEKKGAFDYILLETTGLADPGNLAPLFWVDDGLGSTIYLDGIVTLVDAKNILRSLDDPAGKIEGHEHDGHGPLMTTAHVQISHADVIVINKSDLVDAEQLEKVKARIQAINGLARLHVTAQSAVPELEGVLLDLHAYDQIDRLDTAGKGHSHLDPTISTIAIDIPPLAAEQLEKVDVWLRSILWESLLPGAEASKSTPLEVHRLKARLAFKDGDVKMVQGVREIFEIFDAPKPSASGASAQTGKIVLIGRQLQARDLERSLLDSIREFPSLSNNSQLPSASQSSLWSTTGSRNVGPIQRNQPTPLSSQQGQQDDMFSPSSRLASSQGSFRFGGQGSIGQSSQPQPGSIDDFPPLNNNNGFRNSNGDIGQERGTNLMSQLGFGAQPSPAPSLSGSRAGNGLLNALSANTRANETRSPDAGAPGSSRTQDIRSALGGDEPRQKPPGFRQDSVTSPVSAQEPPEGRTGLGAIGNDILSIRERDDTDSQSPAVHDPLAGMSPVDKWGFKGLRTLMNNYSDYTSAITGVDPTHFGLNLQGNEPISTQIYSLFNDTPPRPAIPNFKLPECYNVTNVQPLENKIQSFNEETLMWIFYSCPGDIKQHLAAAELNNRNWRWHKRLQIWLTKDDTMTPRSLSPQHEQGYYIVWDTSVWSKVRKELILVYAELEAANSAA</sequence>
<dbReference type="Gene3D" id="3.40.50.300">
    <property type="entry name" value="P-loop containing nucleotide triphosphate hydrolases"/>
    <property type="match status" value="1"/>
</dbReference>
<evidence type="ECO:0000256" key="3">
    <source>
        <dbReference type="ARBA" id="ARBA00022833"/>
    </source>
</evidence>
<proteinExistence type="inferred from homology"/>
<protein>
    <submittedName>
        <fullName evidence="12">CobW-domain-containing protein</fullName>
    </submittedName>
</protein>
<organism evidence="12 13">
    <name type="scientific">Seiridium cardinale</name>
    <dbReference type="NCBI Taxonomy" id="138064"/>
    <lineage>
        <taxon>Eukaryota</taxon>
        <taxon>Fungi</taxon>
        <taxon>Dikarya</taxon>
        <taxon>Ascomycota</taxon>
        <taxon>Pezizomycotina</taxon>
        <taxon>Sordariomycetes</taxon>
        <taxon>Xylariomycetidae</taxon>
        <taxon>Amphisphaeriales</taxon>
        <taxon>Sporocadaceae</taxon>
        <taxon>Seiridium</taxon>
    </lineage>
</organism>
<evidence type="ECO:0000259" key="9">
    <source>
        <dbReference type="Pfam" id="PF02492"/>
    </source>
</evidence>
<keyword evidence="2" id="KW-0378">Hydrolase</keyword>
<dbReference type="InterPro" id="IPR027417">
    <property type="entry name" value="P-loop_NTPase"/>
</dbReference>
<dbReference type="CDD" id="cd03112">
    <property type="entry name" value="CobW-like"/>
    <property type="match status" value="1"/>
</dbReference>
<comment type="catalytic activity">
    <reaction evidence="7">
        <text>GTP + H2O = GDP + phosphate + H(+)</text>
        <dbReference type="Rhea" id="RHEA:19669"/>
        <dbReference type="ChEBI" id="CHEBI:15377"/>
        <dbReference type="ChEBI" id="CHEBI:15378"/>
        <dbReference type="ChEBI" id="CHEBI:37565"/>
        <dbReference type="ChEBI" id="CHEBI:43474"/>
        <dbReference type="ChEBI" id="CHEBI:58189"/>
    </reaction>
    <physiologicalReaction direction="left-to-right" evidence="7">
        <dbReference type="Rhea" id="RHEA:19670"/>
    </physiologicalReaction>
</comment>
<dbReference type="InterPro" id="IPR003495">
    <property type="entry name" value="CobW/HypB/UreG_nucleotide-bd"/>
</dbReference>
<evidence type="ECO:0000256" key="1">
    <source>
        <dbReference type="ARBA" id="ARBA00022741"/>
    </source>
</evidence>
<dbReference type="PANTHER" id="PTHR13748">
    <property type="entry name" value="COBW-RELATED"/>
    <property type="match status" value="1"/>
</dbReference>
<accession>A0ABR2XM71</accession>
<reference evidence="12 13" key="1">
    <citation type="submission" date="2024-02" db="EMBL/GenBank/DDBJ databases">
        <title>First draft genome assembly of two strains of Seiridium cardinale.</title>
        <authorList>
            <person name="Emiliani G."/>
            <person name="Scali E."/>
        </authorList>
    </citation>
    <scope>NUCLEOTIDE SEQUENCE [LARGE SCALE GENOMIC DNA]</scope>
    <source>
        <strain evidence="12 13">BM-138-000479</strain>
    </source>
</reference>
<dbReference type="InterPro" id="IPR036627">
    <property type="entry name" value="CobW-likC_sf"/>
</dbReference>
<comment type="similarity">
    <text evidence="6">Belongs to the SIMIBI class G3E GTPase family. ZNG1 subfamily.</text>
</comment>
<evidence type="ECO:0000259" key="10">
    <source>
        <dbReference type="Pfam" id="PF04153"/>
    </source>
</evidence>
<dbReference type="InterPro" id="IPR011629">
    <property type="entry name" value="CobW-like_C"/>
</dbReference>
<feature type="domain" description="CobW C-terminal" evidence="11">
    <location>
        <begin position="307"/>
        <end position="373"/>
    </location>
</feature>
<dbReference type="Pfam" id="PF04153">
    <property type="entry name" value="NOT2_3_5_C"/>
    <property type="match status" value="1"/>
</dbReference>
<dbReference type="Gene3D" id="3.30.1220.10">
    <property type="entry name" value="CobW-like, C-terminal domain"/>
    <property type="match status" value="1"/>
</dbReference>
<dbReference type="SUPFAM" id="SSF52540">
    <property type="entry name" value="P-loop containing nucleoside triphosphate hydrolases"/>
    <property type="match status" value="1"/>
</dbReference>
<evidence type="ECO:0000259" key="11">
    <source>
        <dbReference type="Pfam" id="PF07683"/>
    </source>
</evidence>
<dbReference type="Pfam" id="PF07683">
    <property type="entry name" value="CobW_C"/>
    <property type="match status" value="1"/>
</dbReference>
<evidence type="ECO:0000256" key="4">
    <source>
        <dbReference type="ARBA" id="ARBA00023134"/>
    </source>
</evidence>
<evidence type="ECO:0000256" key="7">
    <source>
        <dbReference type="ARBA" id="ARBA00049117"/>
    </source>
</evidence>
<evidence type="ECO:0000313" key="13">
    <source>
        <dbReference type="Proteomes" id="UP001465668"/>
    </source>
</evidence>
<dbReference type="InterPro" id="IPR038635">
    <property type="entry name" value="CCR4-NOT_su2/3/5_C_sf"/>
</dbReference>
<feature type="domain" description="NOT2/NOT3/NOT5 C-terminal" evidence="10">
    <location>
        <begin position="653"/>
        <end position="773"/>
    </location>
</feature>
<dbReference type="Proteomes" id="UP001465668">
    <property type="component" value="Unassembled WGS sequence"/>
</dbReference>
<evidence type="ECO:0000256" key="5">
    <source>
        <dbReference type="ARBA" id="ARBA00023186"/>
    </source>
</evidence>
<dbReference type="Gene3D" id="2.30.30.1020">
    <property type="entry name" value="CCR4-NOT complex subunit 2/3/5, C-terminal domain"/>
    <property type="match status" value="1"/>
</dbReference>
<dbReference type="InterPro" id="IPR007282">
    <property type="entry name" value="NOT2/3/5_C"/>
</dbReference>
<feature type="compositionally biased region" description="Low complexity" evidence="8">
    <location>
        <begin position="466"/>
        <end position="475"/>
    </location>
</feature>
<evidence type="ECO:0000256" key="6">
    <source>
        <dbReference type="ARBA" id="ARBA00034320"/>
    </source>
</evidence>
<keyword evidence="5" id="KW-0143">Chaperone</keyword>
<feature type="compositionally biased region" description="Low complexity" evidence="8">
    <location>
        <begin position="448"/>
        <end position="459"/>
    </location>
</feature>
<dbReference type="InterPro" id="IPR051316">
    <property type="entry name" value="Zinc-reg_GTPase_activator"/>
</dbReference>
<gene>
    <name evidence="12" type="ORF">SCAR479_08594</name>
</gene>
<dbReference type="Pfam" id="PF02492">
    <property type="entry name" value="cobW"/>
    <property type="match status" value="1"/>
</dbReference>
<dbReference type="EMBL" id="JARVKM010000039">
    <property type="protein sequence ID" value="KAK9774774.1"/>
    <property type="molecule type" value="Genomic_DNA"/>
</dbReference>
<dbReference type="PANTHER" id="PTHR13748:SF31">
    <property type="entry name" value="ZINC-REGULATED GTPASE METALLOPROTEIN ACTIVATOR 1A-RELATED"/>
    <property type="match status" value="1"/>
</dbReference>
<keyword evidence="3" id="KW-0862">Zinc</keyword>
<keyword evidence="1" id="KW-0547">Nucleotide-binding</keyword>
<keyword evidence="4" id="KW-0342">GTP-binding</keyword>
<feature type="domain" description="CobW/HypB/UreG nucleotide-binding" evidence="9">
    <location>
        <begin position="31"/>
        <end position="226"/>
    </location>
</feature>
<keyword evidence="13" id="KW-1185">Reference proteome</keyword>
<feature type="compositionally biased region" description="Polar residues" evidence="8">
    <location>
        <begin position="383"/>
        <end position="434"/>
    </location>
</feature>
<name>A0ABR2XM71_9PEZI</name>
<feature type="region of interest" description="Disordered" evidence="8">
    <location>
        <begin position="383"/>
        <end position="580"/>
    </location>
</feature>
<evidence type="ECO:0000256" key="2">
    <source>
        <dbReference type="ARBA" id="ARBA00022801"/>
    </source>
</evidence>
<comment type="caution">
    <text evidence="12">The sequence shown here is derived from an EMBL/GenBank/DDBJ whole genome shotgun (WGS) entry which is preliminary data.</text>
</comment>